<evidence type="ECO:0000256" key="5">
    <source>
        <dbReference type="ARBA" id="ARBA00023002"/>
    </source>
</evidence>
<keyword evidence="3" id="KW-0285">Flavoprotein</keyword>
<evidence type="ECO:0000256" key="3">
    <source>
        <dbReference type="ARBA" id="ARBA00022630"/>
    </source>
</evidence>
<evidence type="ECO:0000256" key="4">
    <source>
        <dbReference type="ARBA" id="ARBA00022827"/>
    </source>
</evidence>
<dbReference type="InterPro" id="IPR006094">
    <property type="entry name" value="Oxid_FAD_bind_N"/>
</dbReference>
<dbReference type="EMBL" id="BNJQ01000010">
    <property type="protein sequence ID" value="GHP05404.1"/>
    <property type="molecule type" value="Genomic_DNA"/>
</dbReference>
<sequence>MASRPALAFSGLAAAAAGGGGGGGGGGRSLLGMMMNLHQSHSRGGHGNNGGLMRPYRFFSAGWRRPSSLYRCVRLLLLCLTCTSAFLAFAIWFPAIANQLGARSRQSFGVLATSRQFIVDKMKRSKHVDVDVDVSQWENKAERLIRIKQRLEDVKHVAQQNNVPSPTSAPSCAHMPGELDNALKRVGARAVCLNARENEVDVDFHVHRAKGFNQRIDELMPDMVVADLKDVHAVADVVKECARLGLRVAVKGGGHHPLRPGSPRRSVVLDLSEMRSVNVDANRMTATVGGGARWQHVNDALIAHGLVANGGACPMVGVVGFHLGGGIGFNSRRRGLGVDSWLEATVVLANGRIVTVRAPNANSRAIDDGAFAGANNTWRMFADALRRHGRENAMPSADIVDPDGQLLFWALKGSGHFAQLGVVTSITVRVYPLPGQEAGDDWQKRQLASESDAGAYLPGKLTPEDATPHQIRMQIAARAQSRFRQRQQMQNKPGNTAMVAGEFCMETPNANAFATVTSPIEHVEPLGEMDEKAYVGMIFRMSVDESPDRTTVKPRVQICYIAMYSDTLVAGVEKLGPFFDRLADAYIAADIGREHHRIRTGEVFYSPIGNFNDFIGQNNVSRAYMVWKSAYTYKSFSETLPLNSHSVDAKSRLQSISDYLFSTDGAQEDLKLAAYAMRQRDSLSSLVMQSVFEHVGGIMSQPTTDSAGLTSYSNRKAKYMISVNLFLTPMGSWYARGKGKSNSDDRILDSLIVKLSRSLLAASLYPEGRLPTGDATPSTMTKMTCPARYSGYSNYGDFDLAAGRRFESAYYISPSHHRDTPDADSPSYPTWLDPAIPAPLDLSVSDACMAPAGNEKLALLRLTKLMYDPDGVFSADSEARFAPTSVAFDTPTATPDIAAQRRPFARDQMPTDSSSANLPKWLDTSLQFGTSKCDLRLVIDSDEVTKTSPMAGRFCVLVGASEGSLAHRAAFVLARLGCTVSISTRSRRSCNAAVASLLRSQRLSGTRSPAPTCLGGFDLRDPREVRALARAMGDNIDVLVFSAAIAEPFRAHNETTSPGGWENAHFPDKPQDTMATNHYAPFLLIHELLRTRSFARSRPSGFHLAAPAVPPRVVLVGSFASDMVLADDVKALHDADFNYVKAWGEQPIFPGGTATMGELRAYGVTKLLNAWLAYFLDQSAQRCRTAEMCPSAPTKVDPSSLPTFHVAVPTVTTLTSITKKMESSQQFMSMPNVGASLAEGAASLLAAATGAHDGARRHSGGVHVQCTFAPFDRAELIPAPMRRGRDDEKDITFAAKSSPIKTINSEMLNALACDAYVKTALHIQSQSVHTEVFGEGAQPCEKDEL</sequence>
<gene>
    <name evidence="8" type="ORF">PPROV_000415500</name>
</gene>
<organism evidence="8 9">
    <name type="scientific">Pycnococcus provasolii</name>
    <dbReference type="NCBI Taxonomy" id="41880"/>
    <lineage>
        <taxon>Eukaryota</taxon>
        <taxon>Viridiplantae</taxon>
        <taxon>Chlorophyta</taxon>
        <taxon>Pseudoscourfieldiophyceae</taxon>
        <taxon>Pseudoscourfieldiales</taxon>
        <taxon>Pycnococcaceae</taxon>
        <taxon>Pycnococcus</taxon>
    </lineage>
</organism>
<evidence type="ECO:0000256" key="2">
    <source>
        <dbReference type="ARBA" id="ARBA00005466"/>
    </source>
</evidence>
<dbReference type="Gene3D" id="3.30.465.10">
    <property type="match status" value="1"/>
</dbReference>
<evidence type="ECO:0000256" key="6">
    <source>
        <dbReference type="SAM" id="Phobius"/>
    </source>
</evidence>
<name>A0A830HED0_9CHLO</name>
<evidence type="ECO:0000259" key="7">
    <source>
        <dbReference type="PROSITE" id="PS51387"/>
    </source>
</evidence>
<proteinExistence type="inferred from homology"/>
<keyword evidence="6" id="KW-0472">Membrane</keyword>
<accession>A0A830HED0</accession>
<dbReference type="InterPro" id="IPR036291">
    <property type="entry name" value="NAD(P)-bd_dom_sf"/>
</dbReference>
<feature type="transmembrane region" description="Helical" evidence="6">
    <location>
        <begin position="75"/>
        <end position="97"/>
    </location>
</feature>
<dbReference type="SUPFAM" id="SSF56176">
    <property type="entry name" value="FAD-binding/transporter-associated domain-like"/>
    <property type="match status" value="1"/>
</dbReference>
<comment type="caution">
    <text evidence="8">The sequence shown here is derived from an EMBL/GenBank/DDBJ whole genome shotgun (WGS) entry which is preliminary data.</text>
</comment>
<dbReference type="InterPro" id="IPR016169">
    <property type="entry name" value="FAD-bd_PCMH_sub2"/>
</dbReference>
<evidence type="ECO:0000313" key="8">
    <source>
        <dbReference type="EMBL" id="GHP05404.1"/>
    </source>
</evidence>
<dbReference type="Pfam" id="PF01565">
    <property type="entry name" value="FAD_binding_4"/>
    <property type="match status" value="1"/>
</dbReference>
<comment type="similarity">
    <text evidence="2">Belongs to the oxygen-dependent FAD-linked oxidoreductase family.</text>
</comment>
<keyword evidence="6" id="KW-0812">Transmembrane</keyword>
<keyword evidence="4" id="KW-0274">FAD</keyword>
<keyword evidence="5" id="KW-0560">Oxidoreductase</keyword>
<keyword evidence="9" id="KW-1185">Reference proteome</keyword>
<evidence type="ECO:0000256" key="1">
    <source>
        <dbReference type="ARBA" id="ARBA00001974"/>
    </source>
</evidence>
<dbReference type="SUPFAM" id="SSF51735">
    <property type="entry name" value="NAD(P)-binding Rossmann-fold domains"/>
    <property type="match status" value="1"/>
</dbReference>
<dbReference type="InterPro" id="IPR016166">
    <property type="entry name" value="FAD-bd_PCMH"/>
</dbReference>
<reference evidence="8" key="1">
    <citation type="submission" date="2020-10" db="EMBL/GenBank/DDBJ databases">
        <title>Unveiling of a novel bifunctional photoreceptor, Dualchrome1, isolated from a cosmopolitan green alga.</title>
        <authorList>
            <person name="Suzuki S."/>
            <person name="Kawachi M."/>
        </authorList>
    </citation>
    <scope>NUCLEOTIDE SEQUENCE</scope>
    <source>
        <strain evidence="8">NIES 2893</strain>
    </source>
</reference>
<dbReference type="GO" id="GO:0016491">
    <property type="term" value="F:oxidoreductase activity"/>
    <property type="evidence" value="ECO:0007669"/>
    <property type="project" value="UniProtKB-KW"/>
</dbReference>
<dbReference type="PANTHER" id="PTHR42973">
    <property type="entry name" value="BINDING OXIDOREDUCTASE, PUTATIVE (AFU_ORTHOLOGUE AFUA_1G17690)-RELATED"/>
    <property type="match status" value="1"/>
</dbReference>
<dbReference type="InterPro" id="IPR036318">
    <property type="entry name" value="FAD-bd_PCMH-like_sf"/>
</dbReference>
<dbReference type="PROSITE" id="PS51387">
    <property type="entry name" value="FAD_PCMH"/>
    <property type="match status" value="1"/>
</dbReference>
<protein>
    <recommendedName>
        <fullName evidence="7">FAD-binding PCMH-type domain-containing protein</fullName>
    </recommendedName>
</protein>
<dbReference type="GO" id="GO:0071949">
    <property type="term" value="F:FAD binding"/>
    <property type="evidence" value="ECO:0007669"/>
    <property type="project" value="InterPro"/>
</dbReference>
<dbReference type="PANTHER" id="PTHR42973:SF39">
    <property type="entry name" value="FAD-BINDING PCMH-TYPE DOMAIN-CONTAINING PROTEIN"/>
    <property type="match status" value="1"/>
</dbReference>
<dbReference type="Gene3D" id="3.40.50.720">
    <property type="entry name" value="NAD(P)-binding Rossmann-like Domain"/>
    <property type="match status" value="1"/>
</dbReference>
<feature type="domain" description="FAD-binding PCMH-type" evidence="7">
    <location>
        <begin position="217"/>
        <end position="433"/>
    </location>
</feature>
<dbReference type="OrthoDB" id="507682at2759"/>
<keyword evidence="6" id="KW-1133">Transmembrane helix</keyword>
<dbReference type="Proteomes" id="UP000660262">
    <property type="component" value="Unassembled WGS sequence"/>
</dbReference>
<evidence type="ECO:0000313" key="9">
    <source>
        <dbReference type="Proteomes" id="UP000660262"/>
    </source>
</evidence>
<comment type="cofactor">
    <cofactor evidence="1">
        <name>FAD</name>
        <dbReference type="ChEBI" id="CHEBI:57692"/>
    </cofactor>
</comment>
<dbReference type="InterPro" id="IPR050416">
    <property type="entry name" value="FAD-linked_Oxidoreductase"/>
</dbReference>